<dbReference type="EMBL" id="JAJFAZ020000008">
    <property type="protein sequence ID" value="KAI5312509.1"/>
    <property type="molecule type" value="Genomic_DNA"/>
</dbReference>
<keyword evidence="1" id="KW-0472">Membrane</keyword>
<feature type="transmembrane region" description="Helical" evidence="1">
    <location>
        <begin position="31"/>
        <end position="48"/>
    </location>
</feature>
<evidence type="ECO:0000313" key="3">
    <source>
        <dbReference type="EMBL" id="KAI5312509.1"/>
    </source>
</evidence>
<gene>
    <name evidence="3" type="ORF">L3X38_041682</name>
</gene>
<name>A0AAD4UTH9_PRUDU</name>
<dbReference type="AlphaFoldDB" id="A0AAD4UTH9"/>
<protein>
    <submittedName>
        <fullName evidence="3">Uncharacterized protein</fullName>
    </submittedName>
</protein>
<evidence type="ECO:0000256" key="1">
    <source>
        <dbReference type="SAM" id="Phobius"/>
    </source>
</evidence>
<keyword evidence="1" id="KW-1133">Transmembrane helix</keyword>
<reference evidence="3 4" key="1">
    <citation type="journal article" date="2022" name="G3 (Bethesda)">
        <title>Whole-genome sequence and methylome profiling of the almond [Prunus dulcis (Mill.) D.A. Webb] cultivar 'Nonpareil'.</title>
        <authorList>
            <person name="D'Amico-Willman K.M."/>
            <person name="Ouma W.Z."/>
            <person name="Meulia T."/>
            <person name="Sideli G.M."/>
            <person name="Gradziel T.M."/>
            <person name="Fresnedo-Ramirez J."/>
        </authorList>
    </citation>
    <scope>NUCLEOTIDE SEQUENCE [LARGE SCALE GENOMIC DNA]</scope>
    <source>
        <strain evidence="3">Clone GOH B32 T37-40</strain>
    </source>
</reference>
<comment type="caution">
    <text evidence="3">The sequence shown here is derived from an EMBL/GenBank/DDBJ whole genome shotgun (WGS) entry which is preliminary data.</text>
</comment>
<accession>A0AAD4UTH9</accession>
<evidence type="ECO:0000313" key="4">
    <source>
        <dbReference type="Proteomes" id="UP001054821"/>
    </source>
</evidence>
<keyword evidence="2" id="KW-0732">Signal</keyword>
<organism evidence="3 4">
    <name type="scientific">Prunus dulcis</name>
    <name type="common">Almond</name>
    <name type="synonym">Amygdalus dulcis</name>
    <dbReference type="NCBI Taxonomy" id="3755"/>
    <lineage>
        <taxon>Eukaryota</taxon>
        <taxon>Viridiplantae</taxon>
        <taxon>Streptophyta</taxon>
        <taxon>Embryophyta</taxon>
        <taxon>Tracheophyta</taxon>
        <taxon>Spermatophyta</taxon>
        <taxon>Magnoliopsida</taxon>
        <taxon>eudicotyledons</taxon>
        <taxon>Gunneridae</taxon>
        <taxon>Pentapetalae</taxon>
        <taxon>rosids</taxon>
        <taxon>fabids</taxon>
        <taxon>Rosales</taxon>
        <taxon>Rosaceae</taxon>
        <taxon>Amygdaloideae</taxon>
        <taxon>Amygdaleae</taxon>
        <taxon>Prunus</taxon>
    </lineage>
</organism>
<feature type="chain" id="PRO_5042270684" evidence="2">
    <location>
        <begin position="26"/>
        <end position="144"/>
    </location>
</feature>
<sequence>MGEGVVALVLVALMLGLLDLGSVSSFGMGEGAVALVLVALMLGLLGLCSKQHNNPTGFTEIGRRRRRRDGRKSDANQSRLPTILWFSRSENYWFRFGALRGVDRDRSCRMVWPDVAAVWWCNTPTPNLIHYLNYLNEITNLPLG</sequence>
<dbReference type="Proteomes" id="UP001054821">
    <property type="component" value="Chromosome 8"/>
</dbReference>
<feature type="signal peptide" evidence="2">
    <location>
        <begin position="1"/>
        <end position="25"/>
    </location>
</feature>
<keyword evidence="4" id="KW-1185">Reference proteome</keyword>
<evidence type="ECO:0000256" key="2">
    <source>
        <dbReference type="SAM" id="SignalP"/>
    </source>
</evidence>
<proteinExistence type="predicted"/>
<keyword evidence="1" id="KW-0812">Transmembrane</keyword>